<dbReference type="SUPFAM" id="SSF47413">
    <property type="entry name" value="lambda repressor-like DNA-binding domains"/>
    <property type="match status" value="1"/>
</dbReference>
<name>A0A1S2LKC0_9BACI</name>
<dbReference type="Pfam" id="PF01381">
    <property type="entry name" value="HTH_3"/>
    <property type="match status" value="1"/>
</dbReference>
<gene>
    <name evidence="2" type="ORF">BKP35_10405</name>
</gene>
<proteinExistence type="predicted"/>
<organism evidence="2 3">
    <name type="scientific">Anaerobacillus arseniciselenatis</name>
    <dbReference type="NCBI Taxonomy" id="85682"/>
    <lineage>
        <taxon>Bacteria</taxon>
        <taxon>Bacillati</taxon>
        <taxon>Bacillota</taxon>
        <taxon>Bacilli</taxon>
        <taxon>Bacillales</taxon>
        <taxon>Bacillaceae</taxon>
        <taxon>Anaerobacillus</taxon>
    </lineage>
</organism>
<sequence>MDLQLMKHVRQIAELTQEELAEKVGVHRTLINKIETGAVPVQDATLQKIKRAFNDAGITDADIELLASVFASKNMKSVRKDWGAGR</sequence>
<dbReference type="PROSITE" id="PS50943">
    <property type="entry name" value="HTH_CROC1"/>
    <property type="match status" value="1"/>
</dbReference>
<evidence type="ECO:0000259" key="1">
    <source>
        <dbReference type="PROSITE" id="PS50943"/>
    </source>
</evidence>
<dbReference type="AlphaFoldDB" id="A0A1S2LKC0"/>
<evidence type="ECO:0000313" key="2">
    <source>
        <dbReference type="EMBL" id="OIJ12962.1"/>
    </source>
</evidence>
<reference evidence="2 3" key="1">
    <citation type="submission" date="2016-10" db="EMBL/GenBank/DDBJ databases">
        <title>Draft genome sequences of four alkaliphilic bacteria belonging to the Anaerobacillus genus.</title>
        <authorList>
            <person name="Bassil N.M."/>
            <person name="Lloyd J.R."/>
        </authorList>
    </citation>
    <scope>NUCLEOTIDE SEQUENCE [LARGE SCALE GENOMIC DNA]</scope>
    <source>
        <strain evidence="2 3">DSM 15340</strain>
    </source>
</reference>
<dbReference type="RefSeq" id="WP_071313269.1">
    <property type="nucleotide sequence ID" value="NZ_MLQQ01000018.1"/>
</dbReference>
<accession>A0A1S2LKC0</accession>
<dbReference type="OrthoDB" id="2941545at2"/>
<protein>
    <recommendedName>
        <fullName evidence="1">HTH cro/C1-type domain-containing protein</fullName>
    </recommendedName>
</protein>
<comment type="caution">
    <text evidence="2">The sequence shown here is derived from an EMBL/GenBank/DDBJ whole genome shotgun (WGS) entry which is preliminary data.</text>
</comment>
<keyword evidence="3" id="KW-1185">Reference proteome</keyword>
<dbReference type="EMBL" id="MLQQ01000018">
    <property type="protein sequence ID" value="OIJ12962.1"/>
    <property type="molecule type" value="Genomic_DNA"/>
</dbReference>
<dbReference type="Gene3D" id="1.10.260.40">
    <property type="entry name" value="lambda repressor-like DNA-binding domains"/>
    <property type="match status" value="1"/>
</dbReference>
<evidence type="ECO:0000313" key="3">
    <source>
        <dbReference type="Proteomes" id="UP000180098"/>
    </source>
</evidence>
<dbReference type="InterPro" id="IPR001387">
    <property type="entry name" value="Cro/C1-type_HTH"/>
</dbReference>
<feature type="domain" description="HTH cro/C1-type" evidence="1">
    <location>
        <begin position="6"/>
        <end position="54"/>
    </location>
</feature>
<dbReference type="CDD" id="cd00093">
    <property type="entry name" value="HTH_XRE"/>
    <property type="match status" value="1"/>
</dbReference>
<dbReference type="Proteomes" id="UP000180098">
    <property type="component" value="Unassembled WGS sequence"/>
</dbReference>
<dbReference type="SMART" id="SM00530">
    <property type="entry name" value="HTH_XRE"/>
    <property type="match status" value="1"/>
</dbReference>
<dbReference type="GO" id="GO:0003677">
    <property type="term" value="F:DNA binding"/>
    <property type="evidence" value="ECO:0007669"/>
    <property type="project" value="InterPro"/>
</dbReference>
<dbReference type="InterPro" id="IPR010982">
    <property type="entry name" value="Lambda_DNA-bd_dom_sf"/>
</dbReference>